<comment type="caution">
    <text evidence="5">The sequence shown here is derived from an EMBL/GenBank/DDBJ whole genome shotgun (WGS) entry which is preliminary data.</text>
</comment>
<evidence type="ECO:0000256" key="1">
    <source>
        <dbReference type="ARBA" id="ARBA00009481"/>
    </source>
</evidence>
<protein>
    <recommendedName>
        <fullName evidence="4">Trehalose synthase N-terminal domain-containing protein</fullName>
    </recommendedName>
</protein>
<feature type="domain" description="Trehalose synthase N-terminal" evidence="4">
    <location>
        <begin position="33"/>
        <end position="175"/>
    </location>
</feature>
<dbReference type="PANTHER" id="PTHR47779:SF1">
    <property type="entry name" value="SYNTHASE (CCG-9), PUTATIVE (AFU_ORTHOLOGUE AFUA_3G12100)-RELATED"/>
    <property type="match status" value="1"/>
</dbReference>
<organism evidence="5">
    <name type="scientific">Desulfobacca acetoxidans</name>
    <dbReference type="NCBI Taxonomy" id="60893"/>
    <lineage>
        <taxon>Bacteria</taxon>
        <taxon>Pseudomonadati</taxon>
        <taxon>Thermodesulfobacteriota</taxon>
        <taxon>Desulfobaccia</taxon>
        <taxon>Desulfobaccales</taxon>
        <taxon>Desulfobaccaceae</taxon>
        <taxon>Desulfobacca</taxon>
    </lineage>
</organism>
<sequence>MIGLSDYAPIVGPEVIGQLQRLAEALSHRRFVHINSTRTGGGVAEILNRAVPLLNQLGLETHWEVIEGDSFFFEITKAMHNALQGYKIPFTQAMFDHYREVNLENARRAAWEADYVLLHDPQPAYMITALRPRAKNWVWRCHIDVSRPNFQVWRFLREVVSRYDASVFSMSQFAQNLPHPQYIFRPSIDPLSEKNRELTP</sequence>
<dbReference type="Gene3D" id="3.40.50.2000">
    <property type="entry name" value="Glycogen Phosphorylase B"/>
    <property type="match status" value="1"/>
</dbReference>
<proteinExistence type="inferred from homology"/>
<reference evidence="5" key="1">
    <citation type="journal article" date="2020" name="mSystems">
        <title>Genome- and Community-Level Interaction Insights into Carbon Utilization and Element Cycling Functions of Hydrothermarchaeota in Hydrothermal Sediment.</title>
        <authorList>
            <person name="Zhou Z."/>
            <person name="Liu Y."/>
            <person name="Xu W."/>
            <person name="Pan J."/>
            <person name="Luo Z.H."/>
            <person name="Li M."/>
        </authorList>
    </citation>
    <scope>NUCLEOTIDE SEQUENCE [LARGE SCALE GENOMIC DNA]</scope>
    <source>
        <strain evidence="5">SpSt-548</strain>
    </source>
</reference>
<dbReference type="InterPro" id="IPR052078">
    <property type="entry name" value="Trehalose_Metab_GTase"/>
</dbReference>
<evidence type="ECO:0000259" key="4">
    <source>
        <dbReference type="Pfam" id="PF21269"/>
    </source>
</evidence>
<keyword evidence="2" id="KW-0328">Glycosyltransferase</keyword>
<name>A0A7V4G9T6_9BACT</name>
<dbReference type="InterPro" id="IPR049438">
    <property type="entry name" value="TreT_GT1"/>
</dbReference>
<dbReference type="SUPFAM" id="SSF53756">
    <property type="entry name" value="UDP-Glycosyltransferase/glycogen phosphorylase"/>
    <property type="match status" value="1"/>
</dbReference>
<dbReference type="EMBL" id="DSXI01000582">
    <property type="protein sequence ID" value="HGS06004.1"/>
    <property type="molecule type" value="Genomic_DNA"/>
</dbReference>
<evidence type="ECO:0000256" key="3">
    <source>
        <dbReference type="ARBA" id="ARBA00022679"/>
    </source>
</evidence>
<keyword evidence="3" id="KW-0808">Transferase</keyword>
<dbReference type="AlphaFoldDB" id="A0A7V4G9T6"/>
<comment type="similarity">
    <text evidence="1">Belongs to the glycosyltransferase group 1 family. Glycosyltransferase 4 subfamily.</text>
</comment>
<accession>A0A7V4G9T6</accession>
<dbReference type="PANTHER" id="PTHR47779">
    <property type="entry name" value="SYNTHASE (CCG-9), PUTATIVE (AFU_ORTHOLOGUE AFUA_3G12100)-RELATED"/>
    <property type="match status" value="1"/>
</dbReference>
<gene>
    <name evidence="5" type="ORF">ENT08_09805</name>
</gene>
<dbReference type="Pfam" id="PF21269">
    <property type="entry name" value="TreT_GT1"/>
    <property type="match status" value="1"/>
</dbReference>
<evidence type="ECO:0000313" key="5">
    <source>
        <dbReference type="EMBL" id="HGS06004.1"/>
    </source>
</evidence>
<dbReference type="GO" id="GO:0016757">
    <property type="term" value="F:glycosyltransferase activity"/>
    <property type="evidence" value="ECO:0007669"/>
    <property type="project" value="UniProtKB-KW"/>
</dbReference>
<evidence type="ECO:0000256" key="2">
    <source>
        <dbReference type="ARBA" id="ARBA00022676"/>
    </source>
</evidence>